<proteinExistence type="predicted"/>
<gene>
    <name evidence="2" type="ORF">DEO72_LG9g825</name>
</gene>
<reference evidence="2 3" key="1">
    <citation type="submission" date="2019-04" db="EMBL/GenBank/DDBJ databases">
        <title>An improved genome assembly and genetic linkage map for asparagus bean, Vigna unguiculata ssp. sesquipedialis.</title>
        <authorList>
            <person name="Xia Q."/>
            <person name="Zhang R."/>
            <person name="Dong Y."/>
        </authorList>
    </citation>
    <scope>NUCLEOTIDE SEQUENCE [LARGE SCALE GENOMIC DNA]</scope>
    <source>
        <tissue evidence="2">Leaf</tissue>
    </source>
</reference>
<dbReference type="InterPro" id="IPR045036">
    <property type="entry name" value="Spartin-like"/>
</dbReference>
<organism evidence="2 3">
    <name type="scientific">Vigna unguiculata</name>
    <name type="common">Cowpea</name>
    <dbReference type="NCBI Taxonomy" id="3917"/>
    <lineage>
        <taxon>Eukaryota</taxon>
        <taxon>Viridiplantae</taxon>
        <taxon>Streptophyta</taxon>
        <taxon>Embryophyta</taxon>
        <taxon>Tracheophyta</taxon>
        <taxon>Spermatophyta</taxon>
        <taxon>Magnoliopsida</taxon>
        <taxon>eudicotyledons</taxon>
        <taxon>Gunneridae</taxon>
        <taxon>Pentapetalae</taxon>
        <taxon>rosids</taxon>
        <taxon>fabids</taxon>
        <taxon>Fabales</taxon>
        <taxon>Fabaceae</taxon>
        <taxon>Papilionoideae</taxon>
        <taxon>50 kb inversion clade</taxon>
        <taxon>NPAAA clade</taxon>
        <taxon>indigoferoid/millettioid clade</taxon>
        <taxon>Phaseoleae</taxon>
        <taxon>Vigna</taxon>
    </lineage>
</organism>
<feature type="region of interest" description="Disordered" evidence="1">
    <location>
        <begin position="1"/>
        <end position="41"/>
    </location>
</feature>
<protein>
    <submittedName>
        <fullName evidence="2">Uncharacterized protein</fullName>
    </submittedName>
</protein>
<evidence type="ECO:0000313" key="2">
    <source>
        <dbReference type="EMBL" id="QCE05819.1"/>
    </source>
</evidence>
<dbReference type="Proteomes" id="UP000501690">
    <property type="component" value="Linkage Group LG9"/>
</dbReference>
<name>A0A4D6N049_VIGUN</name>
<keyword evidence="3" id="KW-1185">Reference proteome</keyword>
<accession>A0A4D6N049</accession>
<dbReference type="EMBL" id="CP039353">
    <property type="protein sequence ID" value="QCE05819.1"/>
    <property type="molecule type" value="Genomic_DNA"/>
</dbReference>
<evidence type="ECO:0000256" key="1">
    <source>
        <dbReference type="SAM" id="MobiDB-lite"/>
    </source>
</evidence>
<dbReference type="AlphaFoldDB" id="A0A4D6N049"/>
<sequence length="168" mass="18661">MASQNPNQRNSLYPQVIDSNPNAPSPLLNTNPSSSSQIPLYPSIDYNDLVQNLFSEDASAAGSPSAPPEATEEGNNAVAVYARVAEEIQWPLAKDETTVKVDDSHYFFSFRVPKGSDPGEEEEDVLSYGLIHKCPDPLDSRMEEKEKRPQGRNYIEEKIDKLSILDMC</sequence>
<dbReference type="PANTHER" id="PTHR21068:SF47">
    <property type="entry name" value="SENESCENCE_SPARTIN-ASSOCIATED-RELATED"/>
    <property type="match status" value="1"/>
</dbReference>
<feature type="compositionally biased region" description="Polar residues" evidence="1">
    <location>
        <begin position="1"/>
        <end position="13"/>
    </location>
</feature>
<dbReference type="PANTHER" id="PTHR21068">
    <property type="entry name" value="SPARTIN"/>
    <property type="match status" value="1"/>
</dbReference>
<feature type="compositionally biased region" description="Low complexity" evidence="1">
    <location>
        <begin position="19"/>
        <end position="36"/>
    </location>
</feature>
<dbReference type="GO" id="GO:0005886">
    <property type="term" value="C:plasma membrane"/>
    <property type="evidence" value="ECO:0007669"/>
    <property type="project" value="TreeGrafter"/>
</dbReference>
<evidence type="ECO:0000313" key="3">
    <source>
        <dbReference type="Proteomes" id="UP000501690"/>
    </source>
</evidence>